<dbReference type="InterPro" id="IPR050939">
    <property type="entry name" value="Olfactory_GPCR1"/>
</dbReference>
<dbReference type="InterPro" id="IPR017452">
    <property type="entry name" value="GPCR_Rhodpsn_7TM"/>
</dbReference>
<evidence type="ECO:0000256" key="14">
    <source>
        <dbReference type="SAM" id="Coils"/>
    </source>
</evidence>
<keyword evidence="11" id="KW-0675">Receptor</keyword>
<dbReference type="Proteomes" id="UP001177744">
    <property type="component" value="Unassembled WGS sequence"/>
</dbReference>
<dbReference type="InterPro" id="IPR000725">
    <property type="entry name" value="Olfact_rcpt"/>
</dbReference>
<evidence type="ECO:0000256" key="16">
    <source>
        <dbReference type="SAM" id="Phobius"/>
    </source>
</evidence>
<evidence type="ECO:0000256" key="10">
    <source>
        <dbReference type="ARBA" id="ARBA00023157"/>
    </source>
</evidence>
<dbReference type="GO" id="GO:0005886">
    <property type="term" value="C:plasma membrane"/>
    <property type="evidence" value="ECO:0007669"/>
    <property type="project" value="UniProtKB-SubCell"/>
</dbReference>
<dbReference type="Gene3D" id="1.20.5.390">
    <property type="entry name" value="L1 transposable element, trimerization domain"/>
    <property type="match status" value="1"/>
</dbReference>
<feature type="transmembrane region" description="Helical" evidence="16">
    <location>
        <begin position="661"/>
        <end position="683"/>
    </location>
</feature>
<keyword evidence="13" id="KW-0807">Transducer</keyword>
<comment type="function">
    <text evidence="1">Putative odorant or sperm cell receptor.</text>
</comment>
<name>A0AA40LEQ0_CNENI</name>
<keyword evidence="8" id="KW-0297">G-protein coupled receptor</keyword>
<keyword evidence="5 16" id="KW-0812">Transmembrane</keyword>
<comment type="subcellular location">
    <subcellularLocation>
        <location evidence="2">Cell membrane</location>
        <topology evidence="2">Multi-pass membrane protein</topology>
    </subcellularLocation>
</comment>
<keyword evidence="12" id="KW-0325">Glycoprotein</keyword>
<sequence length="814" mass="92683">MGKRNNSQRKENVESPRKEISENEACNMTEKEFRVMVMEFIHRMDEKINNLCKNQEEMKSDIATIKNTMESFNSRLQEAEDRISELEDQVQKQAQAEQQLEKKIKKQEESLRELRDNMKRSNMRIIGLPEGQEEQQGLENLFEEIMTENFPDMGKIKVTQAYCKKQETMVINYLTLQLKELEKEQQEKPSVTRRKEITKIRAEINDIETKETIHKINKTKSWFFERINKIDGPLGRLTKKQRERTQINKIRNERGEITTDPAEIQRIVTKYYEQLYSNKLDNLQEMDIFLEKYNLPKINQEESKQLNRPITMDEIEAVIKKLPANKSPGPDGFTGEFYQTFKEELKPILLRLFQKIQVEGTLPSSFYEASITLIPKPDKDNTMKENYRPISLMNIDAKILNKILANRLQQYIRKIIHHDQVTQFTASGNQTMVTDFLFSMFLNLHESGLLFFIPLLLIYGFIITGNLVIFIVIQVDTALHTPMYFFISVLSFLEIWYTTTTIPKMLCSLVSEQKTISLAGCLMQMYFFHSLGITEGCVLTAMAIDRYIAICNPLHYPTIMTSNLCIQLTVGSCLCGFLLVLPEIAWIATLPFCGSNEIHQIFCDFTPVLNLACTDTSLVVIVDAIHAVEILSSFLVIALSYIRIIMVILRIPSAEGRHKAFSTCAAHLAVFLLFFGSVAVMYLRFSATYSAKLPAGSPGHQRLWLAEARETEKPPAPQSRAPGPAASEKPPAHRPLWLQLAQVKSARVLVPVAGQRDGSPGPGSLQQAGGGNPGSWVWLGTIEPGGEQLGEIRLAGRQVVVLQVWPCISGISIT</sequence>
<dbReference type="Gene3D" id="3.30.70.1820">
    <property type="entry name" value="L1 transposable element, RRM domain"/>
    <property type="match status" value="1"/>
</dbReference>
<keyword evidence="3" id="KW-1003">Cell membrane</keyword>
<dbReference type="AlphaFoldDB" id="A0AA40LEQ0"/>
<keyword evidence="9 16" id="KW-0472">Membrane</keyword>
<keyword evidence="14" id="KW-0175">Coiled coil</keyword>
<keyword evidence="7 16" id="KW-1133">Transmembrane helix</keyword>
<evidence type="ECO:0000256" key="11">
    <source>
        <dbReference type="ARBA" id="ARBA00023170"/>
    </source>
</evidence>
<feature type="region of interest" description="Disordered" evidence="15">
    <location>
        <begin position="710"/>
        <end position="731"/>
    </location>
</feature>
<dbReference type="PROSITE" id="PS50262">
    <property type="entry name" value="G_PROTEIN_RECEP_F1_2"/>
    <property type="match status" value="1"/>
</dbReference>
<proteinExistence type="predicted"/>
<dbReference type="FunFam" id="1.20.1070.10:FF:000001">
    <property type="entry name" value="Olfactory receptor"/>
    <property type="match status" value="1"/>
</dbReference>
<comment type="caution">
    <text evidence="18">The sequence shown here is derived from an EMBL/GenBank/DDBJ whole genome shotgun (WGS) entry which is preliminary data.</text>
</comment>
<feature type="transmembrane region" description="Helical" evidence="16">
    <location>
        <begin position="449"/>
        <end position="473"/>
    </location>
</feature>
<dbReference type="EMBL" id="JAULJE010000022">
    <property type="protein sequence ID" value="KAK1329447.1"/>
    <property type="molecule type" value="Genomic_DNA"/>
</dbReference>
<evidence type="ECO:0000256" key="5">
    <source>
        <dbReference type="ARBA" id="ARBA00022692"/>
    </source>
</evidence>
<evidence type="ECO:0000313" key="18">
    <source>
        <dbReference type="EMBL" id="KAK1329447.1"/>
    </source>
</evidence>
<dbReference type="PANTHER" id="PTHR24242">
    <property type="entry name" value="G-PROTEIN COUPLED RECEPTOR"/>
    <property type="match status" value="1"/>
</dbReference>
<feature type="transmembrane region" description="Helical" evidence="16">
    <location>
        <begin position="479"/>
        <end position="497"/>
    </location>
</feature>
<feature type="transmembrane region" description="Helical" evidence="16">
    <location>
        <begin position="630"/>
        <end position="649"/>
    </location>
</feature>
<dbReference type="CDD" id="cd15914">
    <property type="entry name" value="7tmA_OR6N-like"/>
    <property type="match status" value="1"/>
</dbReference>
<evidence type="ECO:0000259" key="17">
    <source>
        <dbReference type="PROSITE" id="PS50262"/>
    </source>
</evidence>
<evidence type="ECO:0000256" key="15">
    <source>
        <dbReference type="SAM" id="MobiDB-lite"/>
    </source>
</evidence>
<dbReference type="InterPro" id="IPR000276">
    <property type="entry name" value="GPCR_Rhodpsn"/>
</dbReference>
<dbReference type="GO" id="GO:0004984">
    <property type="term" value="F:olfactory receptor activity"/>
    <property type="evidence" value="ECO:0007669"/>
    <property type="project" value="InterPro"/>
</dbReference>
<evidence type="ECO:0000256" key="13">
    <source>
        <dbReference type="ARBA" id="ARBA00023224"/>
    </source>
</evidence>
<keyword evidence="4" id="KW-0716">Sensory transduction</keyword>
<evidence type="ECO:0000256" key="3">
    <source>
        <dbReference type="ARBA" id="ARBA00022475"/>
    </source>
</evidence>
<organism evidence="18 19">
    <name type="scientific">Cnephaeus nilssonii</name>
    <name type="common">Northern bat</name>
    <name type="synonym">Eptesicus nilssonii</name>
    <dbReference type="NCBI Taxonomy" id="3371016"/>
    <lineage>
        <taxon>Eukaryota</taxon>
        <taxon>Metazoa</taxon>
        <taxon>Chordata</taxon>
        <taxon>Craniata</taxon>
        <taxon>Vertebrata</taxon>
        <taxon>Euteleostomi</taxon>
        <taxon>Mammalia</taxon>
        <taxon>Eutheria</taxon>
        <taxon>Laurasiatheria</taxon>
        <taxon>Chiroptera</taxon>
        <taxon>Yangochiroptera</taxon>
        <taxon>Vespertilionidae</taxon>
        <taxon>Cnephaeus</taxon>
    </lineage>
</organism>
<dbReference type="PRINTS" id="PR00245">
    <property type="entry name" value="OLFACTORYR"/>
</dbReference>
<keyword evidence="10" id="KW-1015">Disulfide bond</keyword>
<dbReference type="PANTHER" id="PTHR24242:SF379">
    <property type="entry name" value="OLFACTORY RECEPTOR"/>
    <property type="match status" value="1"/>
</dbReference>
<evidence type="ECO:0000256" key="2">
    <source>
        <dbReference type="ARBA" id="ARBA00004651"/>
    </source>
</evidence>
<feature type="domain" description="G-protein coupled receptors family 1 profile" evidence="17">
    <location>
        <begin position="465"/>
        <end position="683"/>
    </location>
</feature>
<feature type="transmembrane region" description="Helical" evidence="16">
    <location>
        <begin position="564"/>
        <end position="588"/>
    </location>
</feature>
<accession>A0AA40LEQ0</accession>
<dbReference type="SUPFAM" id="SSF81321">
    <property type="entry name" value="Family A G protein-coupled receptor-like"/>
    <property type="match status" value="1"/>
</dbReference>
<evidence type="ECO:0000256" key="1">
    <source>
        <dbReference type="ARBA" id="ARBA00003929"/>
    </source>
</evidence>
<dbReference type="InterPro" id="IPR043502">
    <property type="entry name" value="DNA/RNA_pol_sf"/>
</dbReference>
<gene>
    <name evidence="18" type="ORF">QTO34_011634</name>
</gene>
<dbReference type="SUPFAM" id="SSF56672">
    <property type="entry name" value="DNA/RNA polymerases"/>
    <property type="match status" value="1"/>
</dbReference>
<feature type="compositionally biased region" description="Basic and acidic residues" evidence="15">
    <location>
        <begin position="8"/>
        <end position="21"/>
    </location>
</feature>
<feature type="region of interest" description="Disordered" evidence="15">
    <location>
        <begin position="1"/>
        <end position="23"/>
    </location>
</feature>
<evidence type="ECO:0000256" key="4">
    <source>
        <dbReference type="ARBA" id="ARBA00022606"/>
    </source>
</evidence>
<protein>
    <recommendedName>
        <fullName evidence="17">G-protein coupled receptors family 1 profile domain-containing protein</fullName>
    </recommendedName>
</protein>
<dbReference type="GO" id="GO:0004930">
    <property type="term" value="F:G protein-coupled receptor activity"/>
    <property type="evidence" value="ECO:0007669"/>
    <property type="project" value="UniProtKB-KW"/>
</dbReference>
<evidence type="ECO:0000256" key="12">
    <source>
        <dbReference type="ARBA" id="ARBA00023180"/>
    </source>
</evidence>
<evidence type="ECO:0000256" key="8">
    <source>
        <dbReference type="ARBA" id="ARBA00023040"/>
    </source>
</evidence>
<evidence type="ECO:0000313" key="19">
    <source>
        <dbReference type="Proteomes" id="UP001177744"/>
    </source>
</evidence>
<reference evidence="18" key="1">
    <citation type="submission" date="2023-06" db="EMBL/GenBank/DDBJ databases">
        <title>Reference genome for the Northern bat (Eptesicus nilssonii), a most northern bat species.</title>
        <authorList>
            <person name="Laine V.N."/>
            <person name="Pulliainen A.T."/>
            <person name="Lilley T.M."/>
        </authorList>
    </citation>
    <scope>NUCLEOTIDE SEQUENCE</scope>
    <source>
        <strain evidence="18">BLF_Eptnil</strain>
        <tissue evidence="18">Kidney</tissue>
    </source>
</reference>
<evidence type="ECO:0000256" key="7">
    <source>
        <dbReference type="ARBA" id="ARBA00022989"/>
    </source>
</evidence>
<evidence type="ECO:0000256" key="9">
    <source>
        <dbReference type="ARBA" id="ARBA00023136"/>
    </source>
</evidence>
<evidence type="ECO:0000256" key="6">
    <source>
        <dbReference type="ARBA" id="ARBA00022725"/>
    </source>
</evidence>
<keyword evidence="19" id="KW-1185">Reference proteome</keyword>
<dbReference type="Gene3D" id="1.20.1070.10">
    <property type="entry name" value="Rhodopsin 7-helix transmembrane proteins"/>
    <property type="match status" value="1"/>
</dbReference>
<dbReference type="PROSITE" id="PS00237">
    <property type="entry name" value="G_PROTEIN_RECEP_F1_1"/>
    <property type="match status" value="1"/>
</dbReference>
<feature type="coiled-coil region" evidence="14">
    <location>
        <begin position="62"/>
        <end position="124"/>
    </location>
</feature>
<keyword evidence="6" id="KW-0552">Olfaction</keyword>
<dbReference type="Pfam" id="PF13853">
    <property type="entry name" value="7tm_4"/>
    <property type="match status" value="1"/>
</dbReference>